<evidence type="ECO:0000256" key="6">
    <source>
        <dbReference type="ARBA" id="ARBA00037941"/>
    </source>
</evidence>
<comment type="caution">
    <text evidence="10">The sequence shown here is derived from an EMBL/GenBank/DDBJ whole genome shotgun (WGS) entry which is preliminary data.</text>
</comment>
<organism evidence="10 11">
    <name type="scientific">Fasciola gigantica</name>
    <name type="common">Giant liver fluke</name>
    <dbReference type="NCBI Taxonomy" id="46835"/>
    <lineage>
        <taxon>Eukaryota</taxon>
        <taxon>Metazoa</taxon>
        <taxon>Spiralia</taxon>
        <taxon>Lophotrochozoa</taxon>
        <taxon>Platyhelminthes</taxon>
        <taxon>Trematoda</taxon>
        <taxon>Digenea</taxon>
        <taxon>Plagiorchiida</taxon>
        <taxon>Echinostomata</taxon>
        <taxon>Echinostomatoidea</taxon>
        <taxon>Fasciolidae</taxon>
        <taxon>Fasciola</taxon>
    </lineage>
</organism>
<dbReference type="Pfam" id="PF01266">
    <property type="entry name" value="DAO"/>
    <property type="match status" value="1"/>
</dbReference>
<evidence type="ECO:0000256" key="1">
    <source>
        <dbReference type="ARBA" id="ARBA00001974"/>
    </source>
</evidence>
<keyword evidence="3" id="KW-0274">FAD</keyword>
<dbReference type="SUPFAM" id="SSF51905">
    <property type="entry name" value="FAD/NAD(P)-binding domain"/>
    <property type="match status" value="1"/>
</dbReference>
<evidence type="ECO:0000256" key="4">
    <source>
        <dbReference type="ARBA" id="ARBA00023002"/>
    </source>
</evidence>
<keyword evidence="11" id="KW-1185">Reference proteome</keyword>
<dbReference type="EC" id="1.1.99.2" evidence="7"/>
<accession>A0A504YFH6</accession>
<comment type="cofactor">
    <cofactor evidence="1">
        <name>FAD</name>
        <dbReference type="ChEBI" id="CHEBI:57692"/>
    </cofactor>
</comment>
<evidence type="ECO:0000256" key="7">
    <source>
        <dbReference type="ARBA" id="ARBA00038878"/>
    </source>
</evidence>
<protein>
    <recommendedName>
        <fullName evidence="8">L-2-hydroxyglutarate dehydrogenase, mitochondrial</fullName>
        <ecNumber evidence="7">1.1.99.2</ecNumber>
    </recommendedName>
</protein>
<dbReference type="Proteomes" id="UP000316759">
    <property type="component" value="Unassembled WGS sequence"/>
</dbReference>
<keyword evidence="2" id="KW-0285">Flavoprotein</keyword>
<dbReference type="OrthoDB" id="498204at2759"/>
<evidence type="ECO:0000256" key="5">
    <source>
        <dbReference type="ARBA" id="ARBA00036066"/>
    </source>
</evidence>
<comment type="catalytic activity">
    <reaction evidence="5">
        <text>(S)-2-hydroxyglutarate + A = 2-oxoglutarate + AH2</text>
        <dbReference type="Rhea" id="RHEA:21252"/>
        <dbReference type="ChEBI" id="CHEBI:13193"/>
        <dbReference type="ChEBI" id="CHEBI:16782"/>
        <dbReference type="ChEBI" id="CHEBI:16810"/>
        <dbReference type="ChEBI" id="CHEBI:17499"/>
        <dbReference type="EC" id="1.1.99.2"/>
    </reaction>
</comment>
<dbReference type="EMBL" id="SUNJ01011294">
    <property type="protein sequence ID" value="TPP58999.1"/>
    <property type="molecule type" value="Genomic_DNA"/>
</dbReference>
<dbReference type="GO" id="GO:0047545">
    <property type="term" value="F:(S)-2-hydroxyglutarate dehydrogenase activity"/>
    <property type="evidence" value="ECO:0007669"/>
    <property type="project" value="UniProtKB-EC"/>
</dbReference>
<evidence type="ECO:0000256" key="2">
    <source>
        <dbReference type="ARBA" id="ARBA00022630"/>
    </source>
</evidence>
<dbReference type="AlphaFoldDB" id="A0A504YFH6"/>
<name>A0A504YFH6_FASGI</name>
<comment type="similarity">
    <text evidence="6">Belongs to the L2HGDH family.</text>
</comment>
<sequence>MFSRFLSKSVHGNAAAKESCDVVIVGGGIIGLATARELLIRHPGMRAKVLEKESQLATHQSCHNSGVIHAGLYYPAGSYKAKMCWEGLSQTYAYCDRKQIPYKKCGKLIVAVEMWELPALEKLMKNATINGIPDVRMIARDGIGEVEPYCRGLRAVYSPHTGIVNWKTVAIGYKEDFSEIGGEVETDYTVTQIGQSVDNVDYPISVKGRCKTSDGKKPAEIQCKYLITCAGLQADHLAKMTGCSSEPQIVPFRGDFMVLKPHKNYLVRGNIYPVPDPRFPFLGLHVSPGIDGTVLLGPSAVLSLKREGYGLLDFSLKDTLGSLTYPGLLCFVLKYYRIGWGEWVRSVSIRGQMKQLKRLIPSISSEDVSQGPSGLRAQTMDRKGNLVDDFVIHQGKGLGEWRVMHVRCVPSPGATSSLPIARHIINEAEKQFDWPTTIK</sequence>
<evidence type="ECO:0000313" key="11">
    <source>
        <dbReference type="Proteomes" id="UP000316759"/>
    </source>
</evidence>
<proteinExistence type="inferred from homology"/>
<evidence type="ECO:0000259" key="9">
    <source>
        <dbReference type="Pfam" id="PF01266"/>
    </source>
</evidence>
<reference evidence="10 11" key="1">
    <citation type="submission" date="2019-04" db="EMBL/GenBank/DDBJ databases">
        <title>Annotation for the trematode Fasciola gigantica.</title>
        <authorList>
            <person name="Choi Y.-J."/>
        </authorList>
    </citation>
    <scope>NUCLEOTIDE SEQUENCE [LARGE SCALE GENOMIC DNA]</scope>
    <source>
        <strain evidence="10">Uganda_cow_1</strain>
    </source>
</reference>
<dbReference type="Gene3D" id="3.50.50.60">
    <property type="entry name" value="FAD/NAD(P)-binding domain"/>
    <property type="match status" value="1"/>
</dbReference>
<keyword evidence="4" id="KW-0560">Oxidoreductase</keyword>
<dbReference type="InterPro" id="IPR006076">
    <property type="entry name" value="FAD-dep_OxRdtase"/>
</dbReference>
<dbReference type="PANTHER" id="PTHR43104:SF2">
    <property type="entry name" value="L-2-HYDROXYGLUTARATE DEHYDROGENASE, MITOCHONDRIAL"/>
    <property type="match status" value="1"/>
</dbReference>
<evidence type="ECO:0000256" key="3">
    <source>
        <dbReference type="ARBA" id="ARBA00022827"/>
    </source>
</evidence>
<dbReference type="STRING" id="46835.A0A504YFH6"/>
<evidence type="ECO:0000313" key="10">
    <source>
        <dbReference type="EMBL" id="TPP58999.1"/>
    </source>
</evidence>
<gene>
    <name evidence="10" type="ORF">FGIG_04188</name>
</gene>
<dbReference type="PANTHER" id="PTHR43104">
    <property type="entry name" value="L-2-HYDROXYGLUTARATE DEHYDROGENASE, MITOCHONDRIAL"/>
    <property type="match status" value="1"/>
</dbReference>
<dbReference type="Gene3D" id="3.30.9.10">
    <property type="entry name" value="D-Amino Acid Oxidase, subunit A, domain 2"/>
    <property type="match status" value="1"/>
</dbReference>
<evidence type="ECO:0000256" key="8">
    <source>
        <dbReference type="ARBA" id="ARBA00041137"/>
    </source>
</evidence>
<dbReference type="InterPro" id="IPR036188">
    <property type="entry name" value="FAD/NAD-bd_sf"/>
</dbReference>
<dbReference type="NCBIfam" id="NF008726">
    <property type="entry name" value="PRK11728.1"/>
    <property type="match status" value="1"/>
</dbReference>
<feature type="domain" description="FAD dependent oxidoreductase" evidence="9">
    <location>
        <begin position="21"/>
        <end position="424"/>
    </location>
</feature>